<evidence type="ECO:0000256" key="1">
    <source>
        <dbReference type="SAM" id="Coils"/>
    </source>
</evidence>
<dbReference type="Pfam" id="PF11926">
    <property type="entry name" value="DUF3444"/>
    <property type="match status" value="1"/>
</dbReference>
<dbReference type="InterPro" id="IPR024593">
    <property type="entry name" value="DUF3444"/>
</dbReference>
<feature type="region of interest" description="Disordered" evidence="2">
    <location>
        <begin position="601"/>
        <end position="631"/>
    </location>
</feature>
<comment type="caution">
    <text evidence="4">The sequence shown here is derived from an EMBL/GenBank/DDBJ whole genome shotgun (WGS) entry which is preliminary data.</text>
</comment>
<gene>
    <name evidence="4" type="ORF">POM88_000567</name>
</gene>
<feature type="domain" description="DUF3444" evidence="3">
    <location>
        <begin position="387"/>
        <end position="594"/>
    </location>
</feature>
<evidence type="ECO:0000313" key="5">
    <source>
        <dbReference type="Proteomes" id="UP001237642"/>
    </source>
</evidence>
<dbReference type="PANTHER" id="PTHR45089:SF57">
    <property type="entry name" value="DNAJ HEAT SHOCK N-TERMINAL DOMAIN-CONTAINING PROTEIN"/>
    <property type="match status" value="1"/>
</dbReference>
<keyword evidence="1" id="KW-0175">Coiled coil</keyword>
<name>A0AAD8JEJ4_9APIA</name>
<sequence length="631" mass="72752">MKGKMKDIEMKKIGLQKAILSLLVEWKDLQALLDTKMFDHEKCKNPMSEKLKEIDLNDGPCENLTEVVEIEGKKLKKMVGNNEVLREIEGKMREMEFSKSFIEERAKELEVREKEIDDGYRDLEMKRMEVAKKSVKVDERAKELELREKEIYDGYEDLELKKMEVAEKSEKADAKLVEIEEQKLKLEERWEKVSSSEKEVERLQVLCEKRCEEIVGKVREVDSSRRLLEEYAKELELKRKELENGFKETGSKKMEFTQMTNKFGAINFSNADASMNQTKRKRSSYNLRCRSPVRTELPAPQVHQTVTSKNSDGDGTFWTRRQDVNMSQITTKGYKCAEGKSLHGSNKTIKKQVKLVTVGTLDPDTRAASVINDSESNQNQGLLPSVKVVDCPYPEFSDFDKEKDEKCFSVDQIWACYDSLDVMPILYGHIRKVFSPDFKLQVTFLKANPDEQSKINWVNAGFPMVCGKFIHDDTTETSNRLTFSHQVHFEKGSDGDSYLIYPRKGETWALFKDWNIGWSSDPANHRTFKYQMVEILSDFKQETGVEICYLEKVRGFVSVFRRVARDGIVTFLVPSSEMLRFSHSVPSTKLTGAEREGVPAGAFELDPASLPTDPNKLSQPEEMEWKEIHEA</sequence>
<dbReference type="Proteomes" id="UP001237642">
    <property type="component" value="Unassembled WGS sequence"/>
</dbReference>
<evidence type="ECO:0000313" key="4">
    <source>
        <dbReference type="EMBL" id="KAK1400962.1"/>
    </source>
</evidence>
<reference evidence="4" key="1">
    <citation type="submission" date="2023-02" db="EMBL/GenBank/DDBJ databases">
        <title>Genome of toxic invasive species Heracleum sosnowskyi carries increased number of genes despite the absence of recent whole-genome duplications.</title>
        <authorList>
            <person name="Schelkunov M."/>
            <person name="Shtratnikova V."/>
            <person name="Makarenko M."/>
            <person name="Klepikova A."/>
            <person name="Omelchenko D."/>
            <person name="Novikova G."/>
            <person name="Obukhova E."/>
            <person name="Bogdanov V."/>
            <person name="Penin A."/>
            <person name="Logacheva M."/>
        </authorList>
    </citation>
    <scope>NUCLEOTIDE SEQUENCE</scope>
    <source>
        <strain evidence="4">Hsosn_3</strain>
        <tissue evidence="4">Leaf</tissue>
    </source>
</reference>
<feature type="coiled-coil region" evidence="1">
    <location>
        <begin position="155"/>
        <end position="189"/>
    </location>
</feature>
<dbReference type="AlphaFoldDB" id="A0AAD8JEJ4"/>
<evidence type="ECO:0000259" key="3">
    <source>
        <dbReference type="Pfam" id="PF11926"/>
    </source>
</evidence>
<evidence type="ECO:0000256" key="2">
    <source>
        <dbReference type="SAM" id="MobiDB-lite"/>
    </source>
</evidence>
<organism evidence="4 5">
    <name type="scientific">Heracleum sosnowskyi</name>
    <dbReference type="NCBI Taxonomy" id="360622"/>
    <lineage>
        <taxon>Eukaryota</taxon>
        <taxon>Viridiplantae</taxon>
        <taxon>Streptophyta</taxon>
        <taxon>Embryophyta</taxon>
        <taxon>Tracheophyta</taxon>
        <taxon>Spermatophyta</taxon>
        <taxon>Magnoliopsida</taxon>
        <taxon>eudicotyledons</taxon>
        <taxon>Gunneridae</taxon>
        <taxon>Pentapetalae</taxon>
        <taxon>asterids</taxon>
        <taxon>campanulids</taxon>
        <taxon>Apiales</taxon>
        <taxon>Apiaceae</taxon>
        <taxon>Apioideae</taxon>
        <taxon>apioid superclade</taxon>
        <taxon>Tordylieae</taxon>
        <taxon>Tordyliinae</taxon>
        <taxon>Heracleum</taxon>
    </lineage>
</organism>
<protein>
    <recommendedName>
        <fullName evidence="3">DUF3444 domain-containing protein</fullName>
    </recommendedName>
</protein>
<reference evidence="4" key="2">
    <citation type="submission" date="2023-05" db="EMBL/GenBank/DDBJ databases">
        <authorList>
            <person name="Schelkunov M.I."/>
        </authorList>
    </citation>
    <scope>NUCLEOTIDE SEQUENCE</scope>
    <source>
        <strain evidence="4">Hsosn_3</strain>
        <tissue evidence="4">Leaf</tissue>
    </source>
</reference>
<feature type="coiled-coil region" evidence="1">
    <location>
        <begin position="221"/>
        <end position="252"/>
    </location>
</feature>
<dbReference type="EMBL" id="JAUIZM010000001">
    <property type="protein sequence ID" value="KAK1400962.1"/>
    <property type="molecule type" value="Genomic_DNA"/>
</dbReference>
<keyword evidence="5" id="KW-1185">Reference proteome</keyword>
<dbReference type="PANTHER" id="PTHR45089">
    <property type="entry name" value="DNAJ HEAT SHOCK AMINO-TERMINAL DOMAIN PROTEIN-RELATED"/>
    <property type="match status" value="1"/>
</dbReference>
<accession>A0AAD8JEJ4</accession>
<proteinExistence type="predicted"/>